<proteinExistence type="predicted"/>
<dbReference type="PANTHER" id="PTHR30055:SF234">
    <property type="entry name" value="HTH-TYPE TRANSCRIPTIONAL REGULATOR BETI"/>
    <property type="match status" value="1"/>
</dbReference>
<dbReference type="GO" id="GO:0003700">
    <property type="term" value="F:DNA-binding transcription factor activity"/>
    <property type="evidence" value="ECO:0007669"/>
    <property type="project" value="TreeGrafter"/>
</dbReference>
<protein>
    <submittedName>
        <fullName evidence="6">TetR family transcriptional regulator</fullName>
    </submittedName>
</protein>
<feature type="domain" description="HTH tetR-type" evidence="5">
    <location>
        <begin position="1"/>
        <end position="50"/>
    </location>
</feature>
<dbReference type="Gene3D" id="1.10.357.10">
    <property type="entry name" value="Tetracycline Repressor, domain 2"/>
    <property type="match status" value="1"/>
</dbReference>
<evidence type="ECO:0000256" key="3">
    <source>
        <dbReference type="ARBA" id="ARBA00023163"/>
    </source>
</evidence>
<dbReference type="PANTHER" id="PTHR30055">
    <property type="entry name" value="HTH-TYPE TRANSCRIPTIONAL REGULATOR RUTR"/>
    <property type="match status" value="1"/>
</dbReference>
<keyword evidence="7" id="KW-1185">Reference proteome</keyword>
<evidence type="ECO:0000313" key="6">
    <source>
        <dbReference type="EMBL" id="GEO80747.1"/>
    </source>
</evidence>
<name>A0A512H5M0_9PROT</name>
<evidence type="ECO:0000256" key="1">
    <source>
        <dbReference type="ARBA" id="ARBA00023015"/>
    </source>
</evidence>
<dbReference type="PROSITE" id="PS50977">
    <property type="entry name" value="HTH_TETR_2"/>
    <property type="match status" value="1"/>
</dbReference>
<dbReference type="AlphaFoldDB" id="A0A512H5M0"/>
<evidence type="ECO:0000256" key="4">
    <source>
        <dbReference type="PROSITE-ProRule" id="PRU00335"/>
    </source>
</evidence>
<reference evidence="6 7" key="1">
    <citation type="submission" date="2019-07" db="EMBL/GenBank/DDBJ databases">
        <title>Whole genome shotgun sequence of Rhodospirillum oryzae NBRC 107573.</title>
        <authorList>
            <person name="Hosoyama A."/>
            <person name="Uohara A."/>
            <person name="Ohji S."/>
            <person name="Ichikawa N."/>
        </authorList>
    </citation>
    <scope>NUCLEOTIDE SEQUENCE [LARGE SCALE GENOMIC DNA]</scope>
    <source>
        <strain evidence="6 7">NBRC 107573</strain>
    </source>
</reference>
<sequence length="164" mass="18056">MYIVREQGAARLTLDEAARQAGVSKGGVLYHFRSKDDLIRAMVQRLIEEYDEQAAAMYAREAEGPYRWARTYVGLSFDPRGPGADPVGAAVLAAVALNPDLLAPIRAMFHDILERLRSDSPDPTRALLIGLALDGLFLNRVTGLHLYDDATMENLRQTAMALLA</sequence>
<evidence type="ECO:0000259" key="5">
    <source>
        <dbReference type="PROSITE" id="PS50977"/>
    </source>
</evidence>
<accession>A0A512H5M0</accession>
<feature type="DNA-binding region" description="H-T-H motif" evidence="4">
    <location>
        <begin position="13"/>
        <end position="32"/>
    </location>
</feature>
<organism evidence="6 7">
    <name type="scientific">Pararhodospirillum oryzae</name>
    <dbReference type="NCBI Taxonomy" id="478448"/>
    <lineage>
        <taxon>Bacteria</taxon>
        <taxon>Pseudomonadati</taxon>
        <taxon>Pseudomonadota</taxon>
        <taxon>Alphaproteobacteria</taxon>
        <taxon>Rhodospirillales</taxon>
        <taxon>Rhodospirillaceae</taxon>
        <taxon>Pararhodospirillum</taxon>
    </lineage>
</organism>
<gene>
    <name evidence="6" type="ORF">ROR02_08780</name>
</gene>
<evidence type="ECO:0000256" key="2">
    <source>
        <dbReference type="ARBA" id="ARBA00023125"/>
    </source>
</evidence>
<dbReference type="GO" id="GO:0000976">
    <property type="term" value="F:transcription cis-regulatory region binding"/>
    <property type="evidence" value="ECO:0007669"/>
    <property type="project" value="TreeGrafter"/>
</dbReference>
<keyword evidence="2 4" id="KW-0238">DNA-binding</keyword>
<dbReference type="InterPro" id="IPR041479">
    <property type="entry name" value="TetR_CgmR_C"/>
</dbReference>
<dbReference type="InterPro" id="IPR001647">
    <property type="entry name" value="HTH_TetR"/>
</dbReference>
<keyword evidence="1" id="KW-0805">Transcription regulation</keyword>
<keyword evidence="3" id="KW-0804">Transcription</keyword>
<dbReference type="Proteomes" id="UP000321567">
    <property type="component" value="Unassembled WGS sequence"/>
</dbReference>
<dbReference type="Pfam" id="PF17937">
    <property type="entry name" value="TetR_C_28"/>
    <property type="match status" value="1"/>
</dbReference>
<dbReference type="SUPFAM" id="SSF46689">
    <property type="entry name" value="Homeodomain-like"/>
    <property type="match status" value="1"/>
</dbReference>
<dbReference type="InterPro" id="IPR009057">
    <property type="entry name" value="Homeodomain-like_sf"/>
</dbReference>
<dbReference type="Pfam" id="PF00440">
    <property type="entry name" value="TetR_N"/>
    <property type="match status" value="1"/>
</dbReference>
<comment type="caution">
    <text evidence="6">The sequence shown here is derived from an EMBL/GenBank/DDBJ whole genome shotgun (WGS) entry which is preliminary data.</text>
</comment>
<dbReference type="EMBL" id="BJZO01000015">
    <property type="protein sequence ID" value="GEO80747.1"/>
    <property type="molecule type" value="Genomic_DNA"/>
</dbReference>
<evidence type="ECO:0000313" key="7">
    <source>
        <dbReference type="Proteomes" id="UP000321567"/>
    </source>
</evidence>
<dbReference type="InterPro" id="IPR050109">
    <property type="entry name" value="HTH-type_TetR-like_transc_reg"/>
</dbReference>